<evidence type="ECO:0000256" key="1">
    <source>
        <dbReference type="SAM" id="MobiDB-lite"/>
    </source>
</evidence>
<dbReference type="AlphaFoldDB" id="A0A915NMG3"/>
<keyword evidence="2" id="KW-1185">Reference proteome</keyword>
<reference evidence="3" key="1">
    <citation type="submission" date="2022-11" db="UniProtKB">
        <authorList>
            <consortium name="WormBaseParasite"/>
        </authorList>
    </citation>
    <scope>IDENTIFICATION</scope>
</reference>
<feature type="compositionally biased region" description="Low complexity" evidence="1">
    <location>
        <begin position="36"/>
        <end position="45"/>
    </location>
</feature>
<dbReference type="WBParaSite" id="scf7180000418698.g2774">
    <property type="protein sequence ID" value="scf7180000418698.g2774"/>
    <property type="gene ID" value="scf7180000418698.g2774"/>
</dbReference>
<feature type="compositionally biased region" description="Polar residues" evidence="1">
    <location>
        <begin position="64"/>
        <end position="75"/>
    </location>
</feature>
<proteinExistence type="predicted"/>
<sequence>MTDASQQPDFSHLQYGQHAIHSPYAGNPPSYDTHLENQNPQQYELPPLPESLPYHGQPHGYQASELNQSGYPLDH</sequence>
<accession>A0A915NMG3</accession>
<evidence type="ECO:0000313" key="2">
    <source>
        <dbReference type="Proteomes" id="UP000887560"/>
    </source>
</evidence>
<name>A0A915NMG3_9BILA</name>
<dbReference type="Proteomes" id="UP000887560">
    <property type="component" value="Unplaced"/>
</dbReference>
<protein>
    <submittedName>
        <fullName evidence="3">Uncharacterized protein</fullName>
    </submittedName>
</protein>
<organism evidence="2 3">
    <name type="scientific">Meloidogyne floridensis</name>
    <dbReference type="NCBI Taxonomy" id="298350"/>
    <lineage>
        <taxon>Eukaryota</taxon>
        <taxon>Metazoa</taxon>
        <taxon>Ecdysozoa</taxon>
        <taxon>Nematoda</taxon>
        <taxon>Chromadorea</taxon>
        <taxon>Rhabditida</taxon>
        <taxon>Tylenchina</taxon>
        <taxon>Tylenchomorpha</taxon>
        <taxon>Tylenchoidea</taxon>
        <taxon>Meloidogynidae</taxon>
        <taxon>Meloidogyninae</taxon>
        <taxon>Meloidogyne</taxon>
    </lineage>
</organism>
<evidence type="ECO:0000313" key="3">
    <source>
        <dbReference type="WBParaSite" id="scf7180000418698.g2774"/>
    </source>
</evidence>
<feature type="region of interest" description="Disordered" evidence="1">
    <location>
        <begin position="1"/>
        <end position="75"/>
    </location>
</feature>